<evidence type="ECO:0008006" key="6">
    <source>
        <dbReference type="Google" id="ProtNLM"/>
    </source>
</evidence>
<dbReference type="EMBL" id="MPUH01000785">
    <property type="protein sequence ID" value="OMJ73941.1"/>
    <property type="molecule type" value="Genomic_DNA"/>
</dbReference>
<organism evidence="4 5">
    <name type="scientific">Stentor coeruleus</name>
    <dbReference type="NCBI Taxonomy" id="5963"/>
    <lineage>
        <taxon>Eukaryota</taxon>
        <taxon>Sar</taxon>
        <taxon>Alveolata</taxon>
        <taxon>Ciliophora</taxon>
        <taxon>Postciliodesmatophora</taxon>
        <taxon>Heterotrichea</taxon>
        <taxon>Heterotrichida</taxon>
        <taxon>Stentoridae</taxon>
        <taxon>Stentor</taxon>
    </lineage>
</organism>
<feature type="coiled-coil region" evidence="1">
    <location>
        <begin position="168"/>
        <end position="202"/>
    </location>
</feature>
<keyword evidence="1" id="KW-0175">Coiled coil</keyword>
<feature type="coiled-coil region" evidence="1">
    <location>
        <begin position="363"/>
        <end position="504"/>
    </location>
</feature>
<dbReference type="Proteomes" id="UP000187209">
    <property type="component" value="Unassembled WGS sequence"/>
</dbReference>
<dbReference type="Gene3D" id="2.120.10.30">
    <property type="entry name" value="TolB, C-terminal domain"/>
    <property type="match status" value="1"/>
</dbReference>
<keyword evidence="3" id="KW-0732">Signal</keyword>
<gene>
    <name evidence="4" type="ORF">SteCoe_27246</name>
</gene>
<feature type="chain" id="PRO_5010269072" description="VWFA domain-containing protein" evidence="3">
    <location>
        <begin position="19"/>
        <end position="1456"/>
    </location>
</feature>
<dbReference type="SUPFAM" id="SSF63825">
    <property type="entry name" value="YWTD domain"/>
    <property type="match status" value="1"/>
</dbReference>
<evidence type="ECO:0000256" key="3">
    <source>
        <dbReference type="SAM" id="SignalP"/>
    </source>
</evidence>
<comment type="caution">
    <text evidence="4">The sequence shown here is derived from an EMBL/GenBank/DDBJ whole genome shotgun (WGS) entry which is preliminary data.</text>
</comment>
<feature type="coiled-coil region" evidence="1">
    <location>
        <begin position="753"/>
        <end position="787"/>
    </location>
</feature>
<evidence type="ECO:0000256" key="1">
    <source>
        <dbReference type="SAM" id="Coils"/>
    </source>
</evidence>
<protein>
    <recommendedName>
        <fullName evidence="6">VWFA domain-containing protein</fullName>
    </recommendedName>
</protein>
<feature type="compositionally biased region" description="Acidic residues" evidence="2">
    <location>
        <begin position="1123"/>
        <end position="1147"/>
    </location>
</feature>
<evidence type="ECO:0000256" key="2">
    <source>
        <dbReference type="SAM" id="MobiDB-lite"/>
    </source>
</evidence>
<feature type="coiled-coil region" evidence="1">
    <location>
        <begin position="682"/>
        <end position="729"/>
    </location>
</feature>
<feature type="coiled-coil region" evidence="1">
    <location>
        <begin position="539"/>
        <end position="586"/>
    </location>
</feature>
<evidence type="ECO:0000313" key="4">
    <source>
        <dbReference type="EMBL" id="OMJ73941.1"/>
    </source>
</evidence>
<sequence length="1456" mass="163117">MVRKYLLVLALLISSSYAQDDLLDSDSVDDGSEELTDSTVSLDSLVAEAEAELDDGELVSSTDILEDATSLANVLNEMQETNTETVNILGIEYTQESLADYIEELEIQAQEQEDIENAVAEAEDILDDGDEFDPTSLQLYDYADALQIVLDLMDEDDVAVIFDEEYTYTELQALIDQTLEEAEEIEAEEDAEEEALDALADDLVEEIIVALESDDLTDEETVELESDIEELLTVADEDVVIELDSDEAEDEELTLDDLSALEEDLEEELDIDEDEAEVNLDEELSDNEESESSEELEEDLEAVEDAIEALDDESTITIDGEDYDEEELESLADDIELDLESQIELEESVDDVNEILEDDDLSSEELDDLAEALNEVVDEMEEDDTVVINDETLTIDEVEELADEALEDAEEAEELEAIAAEEEEALEEELAIVVSESLESEDLTLDEEEDLLDDLEELIASLEEDEEIIIDGDELTIEDLEEEAEELEEDIAETEEIIEAESVIEDGEDATAEDYEDLIDELDDLDLDDDEIIVIEGEEIEGEDELEEYIEDLEDLVEDLEDIEALEEEIAEAEALMVDLETANSAQLFELAEELMDVLDLMEEDETVQINDVGYSYDALEDYIEDLYEESEVLEHEEELDEAVEEAVAALGDGSTSEQLAAYVIELEEILDIMEEDDVVVINDVEYNQEEIEEEIESTVEEAQELKALEDLEAAIEAVEEAEDIEEEELDTSAEVQDIIDDYENLIDIMEDTDELVVDINDEETTVDDLEEDVEDFNVVLTDLASQEELDALAAEIETYVLQYVSEDGTVYITAEQLSGELALWKELQAALDEGEVVFVNGFEYTIDNIDDFIAVVEDTVTYLDENDLVQVVVDGVISYMPEDEYIHMLSVDSVVDDANDILALDELTSDDLYELSDILETLLDLIYTDEIVVLDGVEYNYEELEIFIDEIKAEAMNTDHQEEIDEAANEVEELIQNNDEWTTQAELTALVAAWEDLLDVMEIGDIAIVDYKEYDIEAIQAEISELTTLNEQLESGKVLYTDPETGEVEEATAEVTESATLTSQAYHDLITSSIDFNEDIPVVSTATSSEFIANESGVPLIEIIIIPESDTTTTTFLQTTQDVDESLNRDEDEAPEEDAEPEEEYQEGQTVFILATTFITGDLGTGKVYMIPKDDPENYSEVVIGLDEPVGVCFDVNHNFLYVADQGSLTEGGIYQYQINWSPEDETFALDNEVYVKIYSGTPSDCKVDAYGNLYFTDAINNSINKVTYSDLYSGFINSFVVLYEPDDETTEINRPFGIEVYESEDIYFVNNADGTLYGTLNKAEAEIEETNEENINILTEESTPAWGLALGEEYAYYSLDNGDINAHHIDDKSTKTMSSGFFVAPRGLCYGDGDIYVTDNGYGAIYKLDEGEDNNEPELMFFIQAVTSCFCVNVEDTDGAWIVSVALSMVFLFN</sequence>
<keyword evidence="5" id="KW-1185">Reference proteome</keyword>
<feature type="region of interest" description="Disordered" evidence="2">
    <location>
        <begin position="1122"/>
        <end position="1148"/>
    </location>
</feature>
<dbReference type="InterPro" id="IPR011042">
    <property type="entry name" value="6-blade_b-propeller_TolB-like"/>
</dbReference>
<proteinExistence type="predicted"/>
<evidence type="ECO:0000313" key="5">
    <source>
        <dbReference type="Proteomes" id="UP000187209"/>
    </source>
</evidence>
<accession>A0A1R2BAW3</accession>
<feature type="coiled-coil region" evidence="1">
    <location>
        <begin position="951"/>
        <end position="985"/>
    </location>
</feature>
<reference evidence="4 5" key="1">
    <citation type="submission" date="2016-11" db="EMBL/GenBank/DDBJ databases">
        <title>The macronuclear genome of Stentor coeruleus: a giant cell with tiny introns.</title>
        <authorList>
            <person name="Slabodnick M."/>
            <person name="Ruby J.G."/>
            <person name="Reiff S.B."/>
            <person name="Swart E.C."/>
            <person name="Gosai S."/>
            <person name="Prabakaran S."/>
            <person name="Witkowska E."/>
            <person name="Larue G.E."/>
            <person name="Fisher S."/>
            <person name="Freeman R.M."/>
            <person name="Gunawardena J."/>
            <person name="Chu W."/>
            <person name="Stover N.A."/>
            <person name="Gregory B.D."/>
            <person name="Nowacki M."/>
            <person name="Derisi J."/>
            <person name="Roy S.W."/>
            <person name="Marshall W.F."/>
            <person name="Sood P."/>
        </authorList>
    </citation>
    <scope>NUCLEOTIDE SEQUENCE [LARGE SCALE GENOMIC DNA]</scope>
    <source>
        <strain evidence="4">WM001</strain>
    </source>
</reference>
<feature type="coiled-coil region" evidence="1">
    <location>
        <begin position="98"/>
        <end position="128"/>
    </location>
</feature>
<feature type="region of interest" description="Disordered" evidence="2">
    <location>
        <begin position="271"/>
        <end position="300"/>
    </location>
</feature>
<feature type="signal peptide" evidence="3">
    <location>
        <begin position="1"/>
        <end position="18"/>
    </location>
</feature>
<name>A0A1R2BAW3_9CILI</name>